<dbReference type="GO" id="GO:0016787">
    <property type="term" value="F:hydrolase activity"/>
    <property type="evidence" value="ECO:0007669"/>
    <property type="project" value="UniProtKB-KW"/>
</dbReference>
<dbReference type="SUPFAM" id="SSF64438">
    <property type="entry name" value="CNF1/YfiH-like putative cysteine hydrolases"/>
    <property type="match status" value="1"/>
</dbReference>
<name>A0A5B8C0U0_9MICO</name>
<dbReference type="GO" id="GO:0005507">
    <property type="term" value="F:copper ion binding"/>
    <property type="evidence" value="ECO:0007669"/>
    <property type="project" value="TreeGrafter"/>
</dbReference>
<dbReference type="PANTHER" id="PTHR30616:SF2">
    <property type="entry name" value="PURINE NUCLEOSIDE PHOSPHORYLASE LACC1"/>
    <property type="match status" value="1"/>
</dbReference>
<comment type="catalytic activity">
    <reaction evidence="1">
        <text>inosine + phosphate = alpha-D-ribose 1-phosphate + hypoxanthine</text>
        <dbReference type="Rhea" id="RHEA:27646"/>
        <dbReference type="ChEBI" id="CHEBI:17368"/>
        <dbReference type="ChEBI" id="CHEBI:17596"/>
        <dbReference type="ChEBI" id="CHEBI:43474"/>
        <dbReference type="ChEBI" id="CHEBI:57720"/>
        <dbReference type="EC" id="2.4.2.1"/>
    </reaction>
    <physiologicalReaction direction="left-to-right" evidence="1">
        <dbReference type="Rhea" id="RHEA:27647"/>
    </physiologicalReaction>
</comment>
<dbReference type="AlphaFoldDB" id="A0A5B8C0U0"/>
<evidence type="ECO:0000256" key="11">
    <source>
        <dbReference type="ARBA" id="ARBA00049893"/>
    </source>
</evidence>
<evidence type="ECO:0000256" key="5">
    <source>
        <dbReference type="ARBA" id="ARBA00022723"/>
    </source>
</evidence>
<dbReference type="PANTHER" id="PTHR30616">
    <property type="entry name" value="UNCHARACTERIZED PROTEIN YFIH"/>
    <property type="match status" value="1"/>
</dbReference>
<evidence type="ECO:0000256" key="2">
    <source>
        <dbReference type="ARBA" id="ARBA00003215"/>
    </source>
</evidence>
<evidence type="ECO:0000313" key="12">
    <source>
        <dbReference type="EMBL" id="QDC24339.1"/>
    </source>
</evidence>
<comment type="catalytic activity">
    <reaction evidence="10">
        <text>adenosine + phosphate = alpha-D-ribose 1-phosphate + adenine</text>
        <dbReference type="Rhea" id="RHEA:27642"/>
        <dbReference type="ChEBI" id="CHEBI:16335"/>
        <dbReference type="ChEBI" id="CHEBI:16708"/>
        <dbReference type="ChEBI" id="CHEBI:43474"/>
        <dbReference type="ChEBI" id="CHEBI:57720"/>
        <dbReference type="EC" id="2.4.2.1"/>
    </reaction>
    <physiologicalReaction direction="left-to-right" evidence="10">
        <dbReference type="Rhea" id="RHEA:27643"/>
    </physiologicalReaction>
</comment>
<evidence type="ECO:0000256" key="6">
    <source>
        <dbReference type="ARBA" id="ARBA00022801"/>
    </source>
</evidence>
<comment type="similarity">
    <text evidence="3">Belongs to the purine nucleoside phosphorylase YfiH/LACC1 family.</text>
</comment>
<evidence type="ECO:0000256" key="1">
    <source>
        <dbReference type="ARBA" id="ARBA00000553"/>
    </source>
</evidence>
<dbReference type="InterPro" id="IPR003730">
    <property type="entry name" value="Cu_polyphenol_OxRdtase"/>
</dbReference>
<evidence type="ECO:0000256" key="10">
    <source>
        <dbReference type="ARBA" id="ARBA00048968"/>
    </source>
</evidence>
<proteinExistence type="inferred from homology"/>
<evidence type="ECO:0000256" key="4">
    <source>
        <dbReference type="ARBA" id="ARBA00022679"/>
    </source>
</evidence>
<keyword evidence="7" id="KW-0862">Zinc</keyword>
<dbReference type="KEGG" id="gyu:FE374_06610"/>
<keyword evidence="4" id="KW-0808">Transferase</keyword>
<dbReference type="OrthoDB" id="4279at2"/>
<evidence type="ECO:0000256" key="3">
    <source>
        <dbReference type="ARBA" id="ARBA00007353"/>
    </source>
</evidence>
<dbReference type="Proteomes" id="UP000314616">
    <property type="component" value="Chromosome"/>
</dbReference>
<keyword evidence="8" id="KW-0186">Copper</keyword>
<accession>A0A5B8C0U0</accession>
<reference evidence="12 13" key="1">
    <citation type="submission" date="2019-05" db="EMBL/GenBank/DDBJ databases">
        <title>Georgenia *** sp. nov., and Georgenia *** sp. nov., isolated from the intestinal contents of plateau pika (Ochotona curzoniae) in the Qinghai-Tibet plateau of China.</title>
        <authorList>
            <person name="Tian Z."/>
        </authorList>
    </citation>
    <scope>NUCLEOTIDE SEQUENCE [LARGE SCALE GENOMIC DNA]</scope>
    <source>
        <strain evidence="12 13">Z443</strain>
    </source>
</reference>
<organism evidence="12 13">
    <name type="scientific">Georgenia yuyongxinii</name>
    <dbReference type="NCBI Taxonomy" id="2589797"/>
    <lineage>
        <taxon>Bacteria</taxon>
        <taxon>Bacillati</taxon>
        <taxon>Actinomycetota</taxon>
        <taxon>Actinomycetes</taxon>
        <taxon>Micrococcales</taxon>
        <taxon>Bogoriellaceae</taxon>
        <taxon>Georgenia</taxon>
    </lineage>
</organism>
<sequence>MILWGELGPGARGGFTTRAVGNLALHVGDDPAAVRGHRDRLAATLGAPVAWMDQVHGAAVRVVGGQPGDTSAPGDSVGECDGLVATSAGRPDTAAAAVGVLVADCVPVLLAAADGTVVAAAHVGRQGLVRGVLEVTLARLAEHGVPADALYAAVGPSICGRCYEVPTQLRDDVAAAVPGTAATTSWGTPALDLPAGVLHTLAGAGVTRVHHLALCTREDDRFYSYRRAGPAAGNRTGRFAGVVRTGGVVPVRVPGGRVRHAV</sequence>
<evidence type="ECO:0000256" key="7">
    <source>
        <dbReference type="ARBA" id="ARBA00022833"/>
    </source>
</evidence>
<comment type="function">
    <text evidence="2">Purine nucleoside enzyme that catalyzes the phosphorolysis of adenosine and inosine nucleosides, yielding D-ribose 1-phosphate and the respective free bases, adenine and hypoxanthine. Also catalyzes the phosphorolysis of S-methyl-5'-thioadenosine into adenine and S-methyl-5-thio-alpha-D-ribose 1-phosphate. Also has adenosine deaminase activity.</text>
</comment>
<protein>
    <submittedName>
        <fullName evidence="12">Laccase domain-containing protein</fullName>
    </submittedName>
</protein>
<dbReference type="Pfam" id="PF02578">
    <property type="entry name" value="Cu-oxidase_4"/>
    <property type="match status" value="1"/>
</dbReference>
<keyword evidence="6" id="KW-0378">Hydrolase</keyword>
<dbReference type="GO" id="GO:0017061">
    <property type="term" value="F:S-methyl-5-thioadenosine phosphorylase activity"/>
    <property type="evidence" value="ECO:0007669"/>
    <property type="project" value="UniProtKB-EC"/>
</dbReference>
<dbReference type="RefSeq" id="WP_139927781.1">
    <property type="nucleotide sequence ID" value="NZ_CP040915.1"/>
</dbReference>
<comment type="catalytic activity">
    <reaction evidence="11">
        <text>S-methyl-5'-thioadenosine + phosphate = 5-(methylsulfanyl)-alpha-D-ribose 1-phosphate + adenine</text>
        <dbReference type="Rhea" id="RHEA:11852"/>
        <dbReference type="ChEBI" id="CHEBI:16708"/>
        <dbReference type="ChEBI" id="CHEBI:17509"/>
        <dbReference type="ChEBI" id="CHEBI:43474"/>
        <dbReference type="ChEBI" id="CHEBI:58533"/>
        <dbReference type="EC" id="2.4.2.28"/>
    </reaction>
    <physiologicalReaction direction="left-to-right" evidence="11">
        <dbReference type="Rhea" id="RHEA:11853"/>
    </physiologicalReaction>
</comment>
<dbReference type="CDD" id="cd16833">
    <property type="entry name" value="YfiH"/>
    <property type="match status" value="1"/>
</dbReference>
<dbReference type="InterPro" id="IPR038371">
    <property type="entry name" value="Cu_polyphenol_OxRdtase_sf"/>
</dbReference>
<gene>
    <name evidence="12" type="ORF">FE374_06610</name>
</gene>
<evidence type="ECO:0000256" key="8">
    <source>
        <dbReference type="ARBA" id="ARBA00023008"/>
    </source>
</evidence>
<dbReference type="InterPro" id="IPR011324">
    <property type="entry name" value="Cytotoxic_necrot_fac-like_cat"/>
</dbReference>
<comment type="catalytic activity">
    <reaction evidence="9">
        <text>adenosine + H2O + H(+) = inosine + NH4(+)</text>
        <dbReference type="Rhea" id="RHEA:24408"/>
        <dbReference type="ChEBI" id="CHEBI:15377"/>
        <dbReference type="ChEBI" id="CHEBI:15378"/>
        <dbReference type="ChEBI" id="CHEBI:16335"/>
        <dbReference type="ChEBI" id="CHEBI:17596"/>
        <dbReference type="ChEBI" id="CHEBI:28938"/>
        <dbReference type="EC" id="3.5.4.4"/>
    </reaction>
    <physiologicalReaction direction="left-to-right" evidence="9">
        <dbReference type="Rhea" id="RHEA:24409"/>
    </physiologicalReaction>
</comment>
<dbReference type="EMBL" id="CP040915">
    <property type="protein sequence ID" value="QDC24339.1"/>
    <property type="molecule type" value="Genomic_DNA"/>
</dbReference>
<keyword evidence="5" id="KW-0479">Metal-binding</keyword>
<evidence type="ECO:0000256" key="9">
    <source>
        <dbReference type="ARBA" id="ARBA00047989"/>
    </source>
</evidence>
<evidence type="ECO:0000313" key="13">
    <source>
        <dbReference type="Proteomes" id="UP000314616"/>
    </source>
</evidence>
<dbReference type="Gene3D" id="3.60.140.10">
    <property type="entry name" value="CNF1/YfiH-like putative cysteine hydrolases"/>
    <property type="match status" value="1"/>
</dbReference>